<feature type="transmembrane region" description="Helical" evidence="7">
    <location>
        <begin position="153"/>
        <end position="177"/>
    </location>
</feature>
<comment type="subcellular location">
    <subcellularLocation>
        <location evidence="1">Cell membrane</location>
        <topology evidence="1">Multi-pass membrane protein</topology>
    </subcellularLocation>
</comment>
<dbReference type="EMBL" id="CYYK01000002">
    <property type="protein sequence ID" value="CUN69099.1"/>
    <property type="molecule type" value="Genomic_DNA"/>
</dbReference>
<evidence type="ECO:0000256" key="5">
    <source>
        <dbReference type="ARBA" id="ARBA00022989"/>
    </source>
</evidence>
<protein>
    <submittedName>
        <fullName evidence="8">Lipopolysaccharide biosynthesis protein wzxC</fullName>
    </submittedName>
</protein>
<feature type="transmembrane region" description="Helical" evidence="7">
    <location>
        <begin position="288"/>
        <end position="311"/>
    </location>
</feature>
<dbReference type="InterPro" id="IPR050833">
    <property type="entry name" value="Poly_Biosynth_Transport"/>
</dbReference>
<evidence type="ECO:0000313" key="8">
    <source>
        <dbReference type="EMBL" id="CUN69099.1"/>
    </source>
</evidence>
<dbReference type="Pfam" id="PF13440">
    <property type="entry name" value="Polysacc_synt_3"/>
    <property type="match status" value="1"/>
</dbReference>
<evidence type="ECO:0000256" key="4">
    <source>
        <dbReference type="ARBA" id="ARBA00022692"/>
    </source>
</evidence>
<evidence type="ECO:0000256" key="1">
    <source>
        <dbReference type="ARBA" id="ARBA00004651"/>
    </source>
</evidence>
<feature type="transmembrane region" description="Helical" evidence="7">
    <location>
        <begin position="323"/>
        <end position="341"/>
    </location>
</feature>
<name>A0A8D9NZR1_PARDI</name>
<dbReference type="GO" id="GO:0005886">
    <property type="term" value="C:plasma membrane"/>
    <property type="evidence" value="ECO:0007669"/>
    <property type="project" value="UniProtKB-SubCell"/>
</dbReference>
<comment type="similarity">
    <text evidence="2">Belongs to the polysaccharide synthase family.</text>
</comment>
<feature type="transmembrane region" description="Helical" evidence="7">
    <location>
        <begin position="386"/>
        <end position="405"/>
    </location>
</feature>
<dbReference type="PANTHER" id="PTHR30250">
    <property type="entry name" value="PST FAMILY PREDICTED COLANIC ACID TRANSPORTER"/>
    <property type="match status" value="1"/>
</dbReference>
<feature type="transmembrane region" description="Helical" evidence="7">
    <location>
        <begin position="417"/>
        <end position="437"/>
    </location>
</feature>
<accession>A0A8D9NZR1</accession>
<evidence type="ECO:0000256" key="2">
    <source>
        <dbReference type="ARBA" id="ARBA00007430"/>
    </source>
</evidence>
<evidence type="ECO:0000313" key="9">
    <source>
        <dbReference type="Proteomes" id="UP000095455"/>
    </source>
</evidence>
<dbReference type="Proteomes" id="UP000095455">
    <property type="component" value="Unassembled WGS sequence"/>
</dbReference>
<feature type="transmembrane region" description="Helical" evidence="7">
    <location>
        <begin position="89"/>
        <end position="113"/>
    </location>
</feature>
<comment type="caution">
    <text evidence="8">The sequence shown here is derived from an EMBL/GenBank/DDBJ whole genome shotgun (WGS) entry which is preliminary data.</text>
</comment>
<feature type="transmembrane region" description="Helical" evidence="7">
    <location>
        <begin position="21"/>
        <end position="41"/>
    </location>
</feature>
<dbReference type="AlphaFoldDB" id="A0A8D9NZR1"/>
<feature type="transmembrane region" description="Helical" evidence="7">
    <location>
        <begin position="362"/>
        <end position="380"/>
    </location>
</feature>
<keyword evidence="6 7" id="KW-0472">Membrane</keyword>
<proteinExistence type="inferred from homology"/>
<evidence type="ECO:0000256" key="6">
    <source>
        <dbReference type="ARBA" id="ARBA00023136"/>
    </source>
</evidence>
<organism evidence="8 9">
    <name type="scientific">Parabacteroides distasonis</name>
    <dbReference type="NCBI Taxonomy" id="823"/>
    <lineage>
        <taxon>Bacteria</taxon>
        <taxon>Pseudomonadati</taxon>
        <taxon>Bacteroidota</taxon>
        <taxon>Bacteroidia</taxon>
        <taxon>Bacteroidales</taxon>
        <taxon>Tannerellaceae</taxon>
        <taxon>Parabacteroides</taxon>
    </lineage>
</organism>
<dbReference type="CDD" id="cd13127">
    <property type="entry name" value="MATE_tuaB_like"/>
    <property type="match status" value="1"/>
</dbReference>
<feature type="transmembrane region" description="Helical" evidence="7">
    <location>
        <begin position="443"/>
        <end position="464"/>
    </location>
</feature>
<reference evidence="8 9" key="1">
    <citation type="submission" date="2015-09" db="EMBL/GenBank/DDBJ databases">
        <authorList>
            <consortium name="Pathogen Informatics"/>
        </authorList>
    </citation>
    <scope>NUCLEOTIDE SEQUENCE [LARGE SCALE GENOMIC DNA]</scope>
    <source>
        <strain evidence="8 9">2789STDY5608822</strain>
    </source>
</reference>
<keyword evidence="4 7" id="KW-0812">Transmembrane</keyword>
<evidence type="ECO:0000256" key="3">
    <source>
        <dbReference type="ARBA" id="ARBA00022475"/>
    </source>
</evidence>
<evidence type="ECO:0000256" key="7">
    <source>
        <dbReference type="SAM" id="Phobius"/>
    </source>
</evidence>
<feature type="transmembrane region" description="Helical" evidence="7">
    <location>
        <begin position="47"/>
        <end position="68"/>
    </location>
</feature>
<feature type="transmembrane region" description="Helical" evidence="7">
    <location>
        <begin position="119"/>
        <end position="141"/>
    </location>
</feature>
<keyword evidence="5 7" id="KW-1133">Transmembrane helix</keyword>
<sequence>MYRQKLSSKGMGNTKHYIWSAVDKFGTQIISFVSNILIARILSPDDYGLVAMLAIFTTIVMSLSDAGFNDGLIRKSDCDKKDFGTIASYNLAVALFMFAVMNIAAPYIAIFFGRNELTNIARVLAIGFILKAITLTGFVQLVKQLKFKQLSQINIICSLLSFVVVYTLAIIGFGYWALALQPVVIAIFNIILLLIIGKWKPYFCFYKKRFKEMFAYSSNLLLSYIINRIGENIYSVIIGKSFSSSSLGFYNQAHKMQTVPSEAIRSIIMTASYPIIANEKNPNKRYDLYLSVFSKFTFIVSAMVFLLMAVSDFAFYALLGEKWIPAAPLFSIFILITLTFPQKVVNANIIKIQGDSALYRNLSLLDTVLRIIALLVTMTYSLEMIVVGQVVAAFISAYTYTACCGKRIGFSTKKQYRIWYSIVWKPLAAFFVSKVILSFFKMGYWGDMFSAVFFLVVLCSLCELTKDHTYINLKTIYITYLKKLCK</sequence>
<feature type="transmembrane region" description="Helical" evidence="7">
    <location>
        <begin position="183"/>
        <end position="203"/>
    </location>
</feature>
<gene>
    <name evidence="8" type="primary">wzxC_1</name>
    <name evidence="8" type="ORF">ERS852380_00857</name>
</gene>
<dbReference type="PANTHER" id="PTHR30250:SF10">
    <property type="entry name" value="LIPOPOLYSACCHARIDE BIOSYNTHESIS PROTEIN WZXC"/>
    <property type="match status" value="1"/>
</dbReference>
<keyword evidence="3" id="KW-1003">Cell membrane</keyword>